<reference evidence="3" key="1">
    <citation type="submission" date="2016-10" db="EMBL/GenBank/DDBJ databases">
        <authorList>
            <person name="Varghese N."/>
            <person name="Submissions S."/>
        </authorList>
    </citation>
    <scope>NUCLEOTIDE SEQUENCE [LARGE SCALE GENOMIC DNA]</scope>
    <source>
        <strain evidence="3">CGMCC 1.11101</strain>
    </source>
</reference>
<dbReference type="EMBL" id="FOVM01000002">
    <property type="protein sequence ID" value="SFN54255.1"/>
    <property type="molecule type" value="Genomic_DNA"/>
</dbReference>
<accession>A0A1I4ZVH6</accession>
<keyword evidence="3" id="KW-1185">Reference proteome</keyword>
<sequence>MTIQGQPDAEPSRGRTRVTPRALSRVISAVAAEGLGVRTETVRVELHDEGGALAVSVSTSVPVTELRKSGGTGRLLERSGGSLLDRSERAQQLLRNRVAALTGSTLGNITIRFTGATMRPEARVR</sequence>
<evidence type="ECO:0000313" key="2">
    <source>
        <dbReference type="EMBL" id="SFN54255.1"/>
    </source>
</evidence>
<gene>
    <name evidence="2" type="ORF">SAMN05216219_1114</name>
</gene>
<dbReference type="AlphaFoldDB" id="A0A1I4ZVH6"/>
<evidence type="ECO:0000313" key="3">
    <source>
        <dbReference type="Proteomes" id="UP000198867"/>
    </source>
</evidence>
<evidence type="ECO:0000256" key="1">
    <source>
        <dbReference type="SAM" id="MobiDB-lite"/>
    </source>
</evidence>
<name>A0A1I4ZVH6_9MICO</name>
<proteinExistence type="predicted"/>
<protein>
    <submittedName>
        <fullName evidence="2">Uncharacterized protein</fullName>
    </submittedName>
</protein>
<dbReference type="STRING" id="995034.SAMN05216219_1114"/>
<organism evidence="2 3">
    <name type="scientific">Mycetocola miduiensis</name>
    <dbReference type="NCBI Taxonomy" id="995034"/>
    <lineage>
        <taxon>Bacteria</taxon>
        <taxon>Bacillati</taxon>
        <taxon>Actinomycetota</taxon>
        <taxon>Actinomycetes</taxon>
        <taxon>Micrococcales</taxon>
        <taxon>Microbacteriaceae</taxon>
        <taxon>Mycetocola</taxon>
    </lineage>
</organism>
<feature type="region of interest" description="Disordered" evidence="1">
    <location>
        <begin position="1"/>
        <end position="20"/>
    </location>
</feature>
<dbReference type="Proteomes" id="UP000198867">
    <property type="component" value="Unassembled WGS sequence"/>
</dbReference>